<feature type="signal peptide" evidence="1">
    <location>
        <begin position="1"/>
        <end position="24"/>
    </location>
</feature>
<dbReference type="Proteomes" id="UP000440578">
    <property type="component" value="Unassembled WGS sequence"/>
</dbReference>
<organism evidence="2 3">
    <name type="scientific">Amphibalanus amphitrite</name>
    <name type="common">Striped barnacle</name>
    <name type="synonym">Balanus amphitrite</name>
    <dbReference type="NCBI Taxonomy" id="1232801"/>
    <lineage>
        <taxon>Eukaryota</taxon>
        <taxon>Metazoa</taxon>
        <taxon>Ecdysozoa</taxon>
        <taxon>Arthropoda</taxon>
        <taxon>Crustacea</taxon>
        <taxon>Multicrustacea</taxon>
        <taxon>Cirripedia</taxon>
        <taxon>Thoracica</taxon>
        <taxon>Thoracicalcarea</taxon>
        <taxon>Balanomorpha</taxon>
        <taxon>Balanoidea</taxon>
        <taxon>Balanidae</taxon>
        <taxon>Amphibalaninae</taxon>
        <taxon>Amphibalanus</taxon>
    </lineage>
</organism>
<gene>
    <name evidence="2" type="ORF">FJT64_019294</name>
</gene>
<sequence length="150" mass="16512">MRSVCLSVLACLLGAAVAPRPAEASPHTTSEPAISLQEPSVLQQESLIPLQEPPILQKEVPILQQEARILHHSGRRRGSGLQMLIRTLLDMYRSLQPRLELSIAMMERLLYTQPERAEDLSVIGDLLPLDLDSEPDIDQGSGSGSGDFFF</sequence>
<keyword evidence="3" id="KW-1185">Reference proteome</keyword>
<feature type="chain" id="PRO_5025630268" evidence="1">
    <location>
        <begin position="25"/>
        <end position="150"/>
    </location>
</feature>
<name>A0A6A4WQQ0_AMPAM</name>
<keyword evidence="1" id="KW-0732">Signal</keyword>
<reference evidence="2 3" key="1">
    <citation type="submission" date="2019-07" db="EMBL/GenBank/DDBJ databases">
        <title>Draft genome assembly of a fouling barnacle, Amphibalanus amphitrite (Darwin, 1854): The first reference genome for Thecostraca.</title>
        <authorList>
            <person name="Kim W."/>
        </authorList>
    </citation>
    <scope>NUCLEOTIDE SEQUENCE [LARGE SCALE GENOMIC DNA]</scope>
    <source>
        <strain evidence="2">SNU_AA5</strain>
        <tissue evidence="2">Soma without cirri and trophi</tissue>
    </source>
</reference>
<accession>A0A6A4WQQ0</accession>
<evidence type="ECO:0000313" key="2">
    <source>
        <dbReference type="EMBL" id="KAF0309617.1"/>
    </source>
</evidence>
<evidence type="ECO:0000313" key="3">
    <source>
        <dbReference type="Proteomes" id="UP000440578"/>
    </source>
</evidence>
<dbReference type="AlphaFoldDB" id="A0A6A4WQQ0"/>
<evidence type="ECO:0000256" key="1">
    <source>
        <dbReference type="SAM" id="SignalP"/>
    </source>
</evidence>
<comment type="caution">
    <text evidence="2">The sequence shown here is derived from an EMBL/GenBank/DDBJ whole genome shotgun (WGS) entry which is preliminary data.</text>
</comment>
<protein>
    <submittedName>
        <fullName evidence="2">Uncharacterized protein</fullName>
    </submittedName>
</protein>
<dbReference type="EMBL" id="VIIS01000386">
    <property type="protein sequence ID" value="KAF0309617.1"/>
    <property type="molecule type" value="Genomic_DNA"/>
</dbReference>
<proteinExistence type="predicted"/>